<keyword evidence="1" id="KW-1133">Transmembrane helix</keyword>
<proteinExistence type="predicted"/>
<name>A0AAE5CCC2_9BACT</name>
<gene>
    <name evidence="2" type="ORF">GWO12_10290</name>
</gene>
<protein>
    <submittedName>
        <fullName evidence="2">Uncharacterized protein</fullName>
    </submittedName>
</protein>
<accession>A0AAE5CCC2</accession>
<organism evidence="2 3">
    <name type="scientific">Candidatus Kutchimonas denitrificans</name>
    <dbReference type="NCBI Taxonomy" id="3056748"/>
    <lineage>
        <taxon>Bacteria</taxon>
        <taxon>Pseudomonadati</taxon>
        <taxon>Gemmatimonadota</taxon>
        <taxon>Gemmatimonadia</taxon>
        <taxon>Candidatus Palauibacterales</taxon>
        <taxon>Candidatus Palauibacteraceae</taxon>
        <taxon>Candidatus Kutchimonas</taxon>
    </lineage>
</organism>
<sequence length="80" mass="8425">MKLKATAFGLACGSVLGLASFVATLLSLWRGGGFTITAVAGAYFGYSWSLAGAFIGLFWGVVYGFIFGWLLATIYNRLSG</sequence>
<keyword evidence="1" id="KW-0812">Transmembrane</keyword>
<dbReference type="EMBL" id="JAACAK010000083">
    <property type="protein sequence ID" value="NIR75480.1"/>
    <property type="molecule type" value="Genomic_DNA"/>
</dbReference>
<keyword evidence="1" id="KW-0472">Membrane</keyword>
<comment type="caution">
    <text evidence="2">The sequence shown here is derived from an EMBL/GenBank/DDBJ whole genome shotgun (WGS) entry which is preliminary data.</text>
</comment>
<evidence type="ECO:0000313" key="2">
    <source>
        <dbReference type="EMBL" id="NIR75480.1"/>
    </source>
</evidence>
<feature type="transmembrane region" description="Helical" evidence="1">
    <location>
        <begin position="49"/>
        <end position="72"/>
    </location>
</feature>
<feature type="transmembrane region" description="Helical" evidence="1">
    <location>
        <begin position="7"/>
        <end position="29"/>
    </location>
</feature>
<dbReference type="AlphaFoldDB" id="A0AAE5CCC2"/>
<dbReference type="Proteomes" id="UP000702544">
    <property type="component" value="Unassembled WGS sequence"/>
</dbReference>
<reference evidence="2 3" key="1">
    <citation type="submission" date="2020-01" db="EMBL/GenBank/DDBJ databases">
        <title>Genomes assembled from Gulf of Kutch pelagic sediment metagenomes.</title>
        <authorList>
            <person name="Chandrashekar M."/>
            <person name="Mahajan M.S."/>
            <person name="Dave K.J."/>
            <person name="Vatsa P."/>
            <person name="Nathani N.M."/>
        </authorList>
    </citation>
    <scope>NUCLEOTIDE SEQUENCE [LARGE SCALE GENOMIC DNA]</scope>
    <source>
        <strain evidence="2">KS3-K002</strain>
    </source>
</reference>
<evidence type="ECO:0000256" key="1">
    <source>
        <dbReference type="SAM" id="Phobius"/>
    </source>
</evidence>
<evidence type="ECO:0000313" key="3">
    <source>
        <dbReference type="Proteomes" id="UP000702544"/>
    </source>
</evidence>